<accession>A0AAE0L061</accession>
<dbReference type="EMBL" id="LGRX02012556">
    <property type="protein sequence ID" value="KAK3267211.1"/>
    <property type="molecule type" value="Genomic_DNA"/>
</dbReference>
<evidence type="ECO:0000313" key="2">
    <source>
        <dbReference type="EMBL" id="KAK3267211.1"/>
    </source>
</evidence>
<feature type="compositionally biased region" description="Acidic residues" evidence="1">
    <location>
        <begin position="461"/>
        <end position="477"/>
    </location>
</feature>
<feature type="region of interest" description="Disordered" evidence="1">
    <location>
        <begin position="25"/>
        <end position="88"/>
    </location>
</feature>
<feature type="compositionally biased region" description="Acidic residues" evidence="1">
    <location>
        <begin position="359"/>
        <end position="377"/>
    </location>
</feature>
<dbReference type="AlphaFoldDB" id="A0AAE0L061"/>
<keyword evidence="3" id="KW-1185">Reference proteome</keyword>
<feature type="compositionally biased region" description="Acidic residues" evidence="1">
    <location>
        <begin position="425"/>
        <end position="445"/>
    </location>
</feature>
<dbReference type="Proteomes" id="UP001190700">
    <property type="component" value="Unassembled WGS sequence"/>
</dbReference>
<sequence>MACSSMACSLDVEAGERYNPTYTIACDDDSHQRPFRSSTSKSDSSAAADEGRGMLDNIRVGDEDVYLDGSAAAQGQPKGGEGLARSPSRRRVVFADQVDCDAAAADGNAAADVDDAAADVDDAAADVDDAAADVNETAADDAGAAADDVGAASREVNEAKADDEAAACENIVFDEDVLGYTDSEASEEIEEFSDPDEDVAGAGSEGQDASGAPLPASSQQVPQSEAMHRAAGWQSPQLVATTPDGKVASATDRRSLLMAVAGRGTAGTIDPDEDRAGDEGRRHSAASIHNPAFEEASGSDSNDESQEEVVGTTNGEHASSDRRSMLMAMAGRDALDPDENGAADGTGRNSRASIHNPAFEDESASDSNDERDTEDAGTTDGAPVPTDRQSMLLAVAARGALDRNGDGATDNARLNSCASIHNPAFEEESASDSDGEPDGEDAEEDANGRRNRCASIHNPAFEDESASDSNGEMDGEDADKTVVGGASSASVLALDASETTKSAGAEASATFNELFDDNESNLDDEDLT</sequence>
<proteinExistence type="predicted"/>
<organism evidence="2 3">
    <name type="scientific">Cymbomonas tetramitiformis</name>
    <dbReference type="NCBI Taxonomy" id="36881"/>
    <lineage>
        <taxon>Eukaryota</taxon>
        <taxon>Viridiplantae</taxon>
        <taxon>Chlorophyta</taxon>
        <taxon>Pyramimonadophyceae</taxon>
        <taxon>Pyramimonadales</taxon>
        <taxon>Pyramimonadaceae</taxon>
        <taxon>Cymbomonas</taxon>
    </lineage>
</organism>
<protein>
    <submittedName>
        <fullName evidence="2">Uncharacterized protein</fullName>
    </submittedName>
</protein>
<evidence type="ECO:0000256" key="1">
    <source>
        <dbReference type="SAM" id="MobiDB-lite"/>
    </source>
</evidence>
<feature type="region of interest" description="Disordered" evidence="1">
    <location>
        <begin position="179"/>
        <end position="482"/>
    </location>
</feature>
<feature type="compositionally biased region" description="Acidic residues" evidence="1">
    <location>
        <begin position="184"/>
        <end position="199"/>
    </location>
</feature>
<reference evidence="2 3" key="1">
    <citation type="journal article" date="2015" name="Genome Biol. Evol.">
        <title>Comparative Genomics of a Bacterivorous Green Alga Reveals Evolutionary Causalities and Consequences of Phago-Mixotrophic Mode of Nutrition.</title>
        <authorList>
            <person name="Burns J.A."/>
            <person name="Paasch A."/>
            <person name="Narechania A."/>
            <person name="Kim E."/>
        </authorList>
    </citation>
    <scope>NUCLEOTIDE SEQUENCE [LARGE SCALE GENOMIC DNA]</scope>
    <source>
        <strain evidence="2 3">PLY_AMNH</strain>
    </source>
</reference>
<evidence type="ECO:0000313" key="3">
    <source>
        <dbReference type="Proteomes" id="UP001190700"/>
    </source>
</evidence>
<comment type="caution">
    <text evidence="2">The sequence shown here is derived from an EMBL/GenBank/DDBJ whole genome shotgun (WGS) entry which is preliminary data.</text>
</comment>
<name>A0AAE0L061_9CHLO</name>
<feature type="compositionally biased region" description="Low complexity" evidence="1">
    <location>
        <begin position="37"/>
        <end position="48"/>
    </location>
</feature>
<gene>
    <name evidence="2" type="ORF">CYMTET_24222</name>
</gene>